<sequence>MAGQSGTHQPEVAGHIVGTLYLGPCILICGESQSVQYCHGCDPRSHSSGDDPAQIACFDGVGIVEHVGQILHLPALGVPALGLRYGGKATDDPAQRKCLGEKSHLLLVGYKLLGHSAGVTELYHHLAYAALSLPNGESYGLGNQTVCHAQLDTCEIGGYLPLGQVYDGLDVLRFQGLEELCEYGGHLQPAGCRFQLIKDLGDG</sequence>
<comment type="caution">
    <text evidence="1">The sequence shown here is derived from an EMBL/GenBank/DDBJ whole genome shotgun (WGS) entry which is preliminary data.</text>
</comment>
<protein>
    <submittedName>
        <fullName evidence="1">Uncharacterized protein</fullName>
    </submittedName>
</protein>
<accession>A0A645H0F1</accession>
<organism evidence="1">
    <name type="scientific">bioreactor metagenome</name>
    <dbReference type="NCBI Taxonomy" id="1076179"/>
    <lineage>
        <taxon>unclassified sequences</taxon>
        <taxon>metagenomes</taxon>
        <taxon>ecological metagenomes</taxon>
    </lineage>
</organism>
<dbReference type="EMBL" id="VSSQ01084009">
    <property type="protein sequence ID" value="MPN32160.1"/>
    <property type="molecule type" value="Genomic_DNA"/>
</dbReference>
<proteinExistence type="predicted"/>
<evidence type="ECO:0000313" key="1">
    <source>
        <dbReference type="EMBL" id="MPN32160.1"/>
    </source>
</evidence>
<name>A0A645H0F1_9ZZZZ</name>
<dbReference type="AlphaFoldDB" id="A0A645H0F1"/>
<reference evidence="1" key="1">
    <citation type="submission" date="2019-08" db="EMBL/GenBank/DDBJ databases">
        <authorList>
            <person name="Kucharzyk K."/>
            <person name="Murdoch R.W."/>
            <person name="Higgins S."/>
            <person name="Loffler F."/>
        </authorList>
    </citation>
    <scope>NUCLEOTIDE SEQUENCE</scope>
</reference>
<gene>
    <name evidence="1" type="ORF">SDC9_179636</name>
</gene>